<gene>
    <name evidence="4" type="ORF">PEPS_01420</name>
</gene>
<dbReference type="InterPro" id="IPR036291">
    <property type="entry name" value="NAD(P)-bd_dom_sf"/>
</dbReference>
<dbReference type="Proteomes" id="UP001354989">
    <property type="component" value="Chromosome"/>
</dbReference>
<reference evidence="4 5" key="1">
    <citation type="submission" date="2021-12" db="EMBL/GenBank/DDBJ databases">
        <title>Genome sequencing of bacteria with rrn-lacking chromosome and rrn-plasmid.</title>
        <authorList>
            <person name="Anda M."/>
            <person name="Iwasaki W."/>
        </authorList>
    </citation>
    <scope>NUCLEOTIDE SEQUENCE [LARGE SCALE GENOMIC DNA]</scope>
    <source>
        <strain evidence="4 5">NBRC 101262</strain>
    </source>
</reference>
<evidence type="ECO:0000313" key="5">
    <source>
        <dbReference type="Proteomes" id="UP001354989"/>
    </source>
</evidence>
<dbReference type="PRINTS" id="PR00081">
    <property type="entry name" value="GDHRDH"/>
</dbReference>
<dbReference type="InterPro" id="IPR020904">
    <property type="entry name" value="Sc_DH/Rdtase_CS"/>
</dbReference>
<dbReference type="PANTHER" id="PTHR42901:SF1">
    <property type="entry name" value="ALCOHOL DEHYDROGENASE"/>
    <property type="match status" value="1"/>
</dbReference>
<comment type="similarity">
    <text evidence="1 3">Belongs to the short-chain dehydrogenases/reductases (SDR) family.</text>
</comment>
<dbReference type="Pfam" id="PF00106">
    <property type="entry name" value="adh_short"/>
    <property type="match status" value="1"/>
</dbReference>
<sequence length="248" mass="27320">MKKKIAFITGATSGIGKATAEALAPHYNLILCGRREERLTELANTLDTDTYPLLFDVRELEKVEQCIHSLPEEWKAIDLLINNAGNAHGLDLIHQGSILDFDAMIDINVKGLLYVSRTIVPMMVERKTGHIINISSIAGKEVYPNGGVYCASKHAVTALSDGLRMELNPFNIKVSNVCPGAVDTEFSAVRFKGDMERASKVYEGYEPLYAKDIADIIAFMVLRPEHVNISDITILPKAQGSATIFNKK</sequence>
<evidence type="ECO:0000313" key="4">
    <source>
        <dbReference type="EMBL" id="BDC97861.1"/>
    </source>
</evidence>
<dbReference type="EMBL" id="AP025292">
    <property type="protein sequence ID" value="BDC97861.1"/>
    <property type="molecule type" value="Genomic_DNA"/>
</dbReference>
<dbReference type="PROSITE" id="PS00061">
    <property type="entry name" value="ADH_SHORT"/>
    <property type="match status" value="1"/>
</dbReference>
<dbReference type="InterPro" id="IPR002347">
    <property type="entry name" value="SDR_fam"/>
</dbReference>
<evidence type="ECO:0000256" key="1">
    <source>
        <dbReference type="ARBA" id="ARBA00006484"/>
    </source>
</evidence>
<dbReference type="PRINTS" id="PR00080">
    <property type="entry name" value="SDRFAMILY"/>
</dbReference>
<evidence type="ECO:0000256" key="3">
    <source>
        <dbReference type="RuleBase" id="RU000363"/>
    </source>
</evidence>
<accession>A0ABM7VAB3</accession>
<keyword evidence="2" id="KW-0560">Oxidoreductase</keyword>
<protein>
    <submittedName>
        <fullName evidence="4">L-allo-threonine dehydrogenase</fullName>
    </submittedName>
</protein>
<keyword evidence="5" id="KW-1185">Reference proteome</keyword>
<name>A0ABM7VAB3_9BACT</name>
<dbReference type="SUPFAM" id="SSF51735">
    <property type="entry name" value="NAD(P)-binding Rossmann-fold domains"/>
    <property type="match status" value="1"/>
</dbReference>
<evidence type="ECO:0000256" key="2">
    <source>
        <dbReference type="ARBA" id="ARBA00023002"/>
    </source>
</evidence>
<dbReference type="Gene3D" id="3.40.50.720">
    <property type="entry name" value="NAD(P)-binding Rossmann-like Domain"/>
    <property type="match status" value="1"/>
</dbReference>
<dbReference type="RefSeq" id="WP_338397395.1">
    <property type="nucleotide sequence ID" value="NZ_AP025292.1"/>
</dbReference>
<proteinExistence type="inferred from homology"/>
<dbReference type="PANTHER" id="PTHR42901">
    <property type="entry name" value="ALCOHOL DEHYDROGENASE"/>
    <property type="match status" value="1"/>
</dbReference>
<organism evidence="4 5">
    <name type="scientific">Persicobacter psychrovividus</name>
    <dbReference type="NCBI Taxonomy" id="387638"/>
    <lineage>
        <taxon>Bacteria</taxon>
        <taxon>Pseudomonadati</taxon>
        <taxon>Bacteroidota</taxon>
        <taxon>Cytophagia</taxon>
        <taxon>Cytophagales</taxon>
        <taxon>Persicobacteraceae</taxon>
        <taxon>Persicobacter</taxon>
    </lineage>
</organism>